<dbReference type="GO" id="GO:0004016">
    <property type="term" value="F:adenylate cyclase activity"/>
    <property type="evidence" value="ECO:0007669"/>
    <property type="project" value="UniProtKB-EC"/>
</dbReference>
<feature type="transmembrane region" description="Helical" evidence="13">
    <location>
        <begin position="777"/>
        <end position="794"/>
    </location>
</feature>
<organism evidence="15 16">
    <name type="scientific">Symbiodinium natans</name>
    <dbReference type="NCBI Taxonomy" id="878477"/>
    <lineage>
        <taxon>Eukaryota</taxon>
        <taxon>Sar</taxon>
        <taxon>Alveolata</taxon>
        <taxon>Dinophyceae</taxon>
        <taxon>Suessiales</taxon>
        <taxon>Symbiodiniaceae</taxon>
        <taxon>Symbiodinium</taxon>
    </lineage>
</organism>
<evidence type="ECO:0000256" key="11">
    <source>
        <dbReference type="ARBA" id="ARBA00023239"/>
    </source>
</evidence>
<dbReference type="GO" id="GO:0046872">
    <property type="term" value="F:metal ion binding"/>
    <property type="evidence" value="ECO:0007669"/>
    <property type="project" value="UniProtKB-KW"/>
</dbReference>
<dbReference type="CDD" id="cd07302">
    <property type="entry name" value="CHD"/>
    <property type="match status" value="1"/>
</dbReference>
<dbReference type="SUPFAM" id="SSF55073">
    <property type="entry name" value="Nucleotide cyclase"/>
    <property type="match status" value="1"/>
</dbReference>
<evidence type="ECO:0000256" key="6">
    <source>
        <dbReference type="ARBA" id="ARBA00022741"/>
    </source>
</evidence>
<evidence type="ECO:0000256" key="1">
    <source>
        <dbReference type="ARBA" id="ARBA00001593"/>
    </source>
</evidence>
<evidence type="ECO:0000256" key="8">
    <source>
        <dbReference type="ARBA" id="ARBA00022842"/>
    </source>
</evidence>
<feature type="non-terminal residue" evidence="15">
    <location>
        <position position="1003"/>
    </location>
</feature>
<feature type="region of interest" description="Disordered" evidence="12">
    <location>
        <begin position="485"/>
        <end position="630"/>
    </location>
</feature>
<comment type="caution">
    <text evidence="15">The sequence shown here is derived from an EMBL/GenBank/DDBJ whole genome shotgun (WGS) entry which is preliminary data.</text>
</comment>
<evidence type="ECO:0000256" key="3">
    <source>
        <dbReference type="ARBA" id="ARBA00012201"/>
    </source>
</evidence>
<dbReference type="GO" id="GO:0035556">
    <property type="term" value="P:intracellular signal transduction"/>
    <property type="evidence" value="ECO:0007669"/>
    <property type="project" value="InterPro"/>
</dbReference>
<keyword evidence="9 13" id="KW-1133">Transmembrane helix</keyword>
<dbReference type="Gene3D" id="3.30.70.1230">
    <property type="entry name" value="Nucleotide cyclase"/>
    <property type="match status" value="2"/>
</dbReference>
<dbReference type="PROSITE" id="PS50125">
    <property type="entry name" value="GUANYLATE_CYCLASE_2"/>
    <property type="match status" value="2"/>
</dbReference>
<keyword evidence="16" id="KW-1185">Reference proteome</keyword>
<feature type="compositionally biased region" description="Basic and acidic residues" evidence="12">
    <location>
        <begin position="509"/>
        <end position="524"/>
    </location>
</feature>
<feature type="compositionally biased region" description="Polar residues" evidence="12">
    <location>
        <begin position="556"/>
        <end position="567"/>
    </location>
</feature>
<keyword evidence="10 13" id="KW-0472">Membrane</keyword>
<feature type="transmembrane region" description="Helical" evidence="13">
    <location>
        <begin position="123"/>
        <end position="142"/>
    </location>
</feature>
<evidence type="ECO:0000256" key="4">
    <source>
        <dbReference type="ARBA" id="ARBA00022692"/>
    </source>
</evidence>
<dbReference type="SMART" id="SM00044">
    <property type="entry name" value="CYCc"/>
    <property type="match status" value="1"/>
</dbReference>
<keyword evidence="8" id="KW-0460">Magnesium</keyword>
<dbReference type="OrthoDB" id="354346at2759"/>
<reference evidence="15" key="1">
    <citation type="submission" date="2021-02" db="EMBL/GenBank/DDBJ databases">
        <authorList>
            <person name="Dougan E. K."/>
            <person name="Rhodes N."/>
            <person name="Thang M."/>
            <person name="Chan C."/>
        </authorList>
    </citation>
    <scope>NUCLEOTIDE SEQUENCE</scope>
</reference>
<feature type="transmembrane region" description="Helical" evidence="13">
    <location>
        <begin position="231"/>
        <end position="253"/>
    </location>
</feature>
<accession>A0A812QUE2</accession>
<gene>
    <name evidence="15" type="primary">Npr1</name>
    <name evidence="15" type="ORF">SNAT2548_LOCUS22017</name>
</gene>
<evidence type="ECO:0000313" key="15">
    <source>
        <dbReference type="EMBL" id="CAE7404706.1"/>
    </source>
</evidence>
<evidence type="ECO:0000256" key="13">
    <source>
        <dbReference type="SAM" id="Phobius"/>
    </source>
</evidence>
<keyword evidence="7" id="KW-0067">ATP-binding</keyword>
<dbReference type="GO" id="GO:0005886">
    <property type="term" value="C:plasma membrane"/>
    <property type="evidence" value="ECO:0007669"/>
    <property type="project" value="TreeGrafter"/>
</dbReference>
<dbReference type="Pfam" id="PF00211">
    <property type="entry name" value="Guanylate_cyc"/>
    <property type="match status" value="1"/>
</dbReference>
<feature type="domain" description="Guanylate cyclase" evidence="14">
    <location>
        <begin position="309"/>
        <end position="444"/>
    </location>
</feature>
<dbReference type="GO" id="GO:0005524">
    <property type="term" value="F:ATP binding"/>
    <property type="evidence" value="ECO:0007669"/>
    <property type="project" value="UniProtKB-KW"/>
</dbReference>
<dbReference type="GO" id="GO:0007189">
    <property type="term" value="P:adenylate cyclase-activating G protein-coupled receptor signaling pathway"/>
    <property type="evidence" value="ECO:0007669"/>
    <property type="project" value="TreeGrafter"/>
</dbReference>
<keyword evidence="5" id="KW-0479">Metal-binding</keyword>
<protein>
    <recommendedName>
        <fullName evidence="3">adenylate cyclase</fullName>
        <ecNumber evidence="3">4.6.1.1</ecNumber>
    </recommendedName>
</protein>
<sequence length="1003" mass="113042">MRLLQRGSTVSAGLDEEADRSFAFQEEEDQWKDESWNQNISEGAATLAALNFCWIFVRFGQLLRDLMGYGHRRTKCDRCHEECRGVDLLGDAVQGMLPWRAIEFLFLLVLIKPLSDIKIEPRAVPYFCILGLYFIYVVLIGLPPLDFSCQELQHIIFCKQTDSVELHQQASNFDCGWQGETLVQVMMAWIMLTPRVVPTMKLMRATWFWIGAFYFGSACLARRYYPELEEAHTFMDLVVITLLLFSVNLFAVGRKYYLEKGQRTKFIYDGRQREATQRIFRILEYMVPVHVIVPMLRGAVIAEKVNRASILFVMFVDFDQTARKKEPEALLAYLNHYFTKFDDICSAHEVTKIETVGEEYVSAVGVVPRDIEADKEMGHAVILGRLIKAAKEILRVQRDTQGSEEEVKLKMGIHTGPVVAGVIGQKLPRFRLFGDTINTAARIMQKGLPGELQFGEATKSCLPKGVAYRWRDNIEMKGKGKVPTWLLGAGEASPSSGPAPSPPPPSPKKAAEARRRVSFAEDCRSSVSSSERPSLTKFCNESAQATRTAEDEDSDSASANLAKQLSLRNRETAEPRQKRATQARPSADQVIEMASVGSTPSGARRASILRRSSRSSTTDEEAAASSHSLLGSQVTRSYSNASSRYSGRLSTGRLSEVWNNDQTFEDVLRQVTAVEDPDEEGRPPVGAGGWLRCSWFSRLKRCWRPDAFPGELEHDFQQWFHEFSICKKMDVRLDRQALFMSILTTGDMFYTVFFTGAFKSYIGPVPQSDMYSPRLRLPVFVCSRMAILCIILAWRVAFTSKTAVLQLKAQTRLLVSYCAIAVLMMLSYDAVTIHVAETSVHARSSRSIYSLLVMPMFQLIITQNPFLFKSSLVFVAVAFVLMFLESSNRLFQNLFMTQQSRVVFIGASVVNAYVAHSAEVSIRQRFKAKRAVELTHERTESILNTLMPIMVVEDLRDAGFNQGFPSHLYRKATIAQSDLCGFTKLASTRNPEEVVSFIGELFG</sequence>
<evidence type="ECO:0000256" key="10">
    <source>
        <dbReference type="ARBA" id="ARBA00023136"/>
    </source>
</evidence>
<feature type="compositionally biased region" description="Polar residues" evidence="12">
    <location>
        <begin position="531"/>
        <end position="547"/>
    </location>
</feature>
<dbReference type="EC" id="4.6.1.1" evidence="3"/>
<feature type="transmembrane region" description="Helical" evidence="13">
    <location>
        <begin position="814"/>
        <end position="836"/>
    </location>
</feature>
<evidence type="ECO:0000256" key="2">
    <source>
        <dbReference type="ARBA" id="ARBA00004141"/>
    </source>
</evidence>
<dbReference type="PANTHER" id="PTHR45627">
    <property type="entry name" value="ADENYLATE CYCLASE TYPE 1"/>
    <property type="match status" value="1"/>
</dbReference>
<evidence type="ECO:0000256" key="5">
    <source>
        <dbReference type="ARBA" id="ARBA00022723"/>
    </source>
</evidence>
<feature type="transmembrane region" description="Helical" evidence="13">
    <location>
        <begin position="856"/>
        <end position="884"/>
    </location>
</feature>
<comment type="subcellular location">
    <subcellularLocation>
        <location evidence="2">Membrane</location>
        <topology evidence="2">Multi-pass membrane protein</topology>
    </subcellularLocation>
</comment>
<dbReference type="InterPro" id="IPR029787">
    <property type="entry name" value="Nucleotide_cyclase"/>
</dbReference>
<feature type="compositionally biased region" description="Pro residues" evidence="12">
    <location>
        <begin position="497"/>
        <end position="507"/>
    </location>
</feature>
<evidence type="ECO:0000256" key="7">
    <source>
        <dbReference type="ARBA" id="ARBA00022840"/>
    </source>
</evidence>
<keyword evidence="11" id="KW-0456">Lyase</keyword>
<feature type="transmembrane region" description="Helical" evidence="13">
    <location>
        <begin position="737"/>
        <end position="757"/>
    </location>
</feature>
<feature type="compositionally biased region" description="Basic and acidic residues" evidence="12">
    <location>
        <begin position="568"/>
        <end position="577"/>
    </location>
</feature>
<dbReference type="GO" id="GO:0009190">
    <property type="term" value="P:cyclic nucleotide biosynthetic process"/>
    <property type="evidence" value="ECO:0007669"/>
    <property type="project" value="InterPro"/>
</dbReference>
<comment type="catalytic activity">
    <reaction evidence="1">
        <text>ATP = 3',5'-cyclic AMP + diphosphate</text>
        <dbReference type="Rhea" id="RHEA:15389"/>
        <dbReference type="ChEBI" id="CHEBI:30616"/>
        <dbReference type="ChEBI" id="CHEBI:33019"/>
        <dbReference type="ChEBI" id="CHEBI:58165"/>
        <dbReference type="EC" id="4.6.1.1"/>
    </reaction>
</comment>
<evidence type="ECO:0000256" key="12">
    <source>
        <dbReference type="SAM" id="MobiDB-lite"/>
    </source>
</evidence>
<evidence type="ECO:0000313" key="16">
    <source>
        <dbReference type="Proteomes" id="UP000604046"/>
    </source>
</evidence>
<dbReference type="AlphaFoldDB" id="A0A812QUE2"/>
<feature type="domain" description="Guanylate cyclase" evidence="14">
    <location>
        <begin position="973"/>
        <end position="1003"/>
    </location>
</feature>
<proteinExistence type="predicted"/>
<evidence type="ECO:0000256" key="9">
    <source>
        <dbReference type="ARBA" id="ARBA00022989"/>
    </source>
</evidence>
<name>A0A812QUE2_9DINO</name>
<feature type="transmembrane region" description="Helical" evidence="13">
    <location>
        <begin position="205"/>
        <end position="225"/>
    </location>
</feature>
<keyword evidence="6" id="KW-0547">Nucleotide-binding</keyword>
<keyword evidence="4 13" id="KW-0812">Transmembrane</keyword>
<dbReference type="Proteomes" id="UP000604046">
    <property type="component" value="Unassembled WGS sequence"/>
</dbReference>
<evidence type="ECO:0000259" key="14">
    <source>
        <dbReference type="PROSITE" id="PS50125"/>
    </source>
</evidence>
<dbReference type="EMBL" id="CAJNDS010002272">
    <property type="protein sequence ID" value="CAE7404706.1"/>
    <property type="molecule type" value="Genomic_DNA"/>
</dbReference>
<dbReference type="InterPro" id="IPR001054">
    <property type="entry name" value="A/G_cyclase"/>
</dbReference>